<reference evidence="11" key="1">
    <citation type="submission" date="2021-09" db="EMBL/GenBank/DDBJ databases">
        <authorList>
            <consortium name="AG Swart"/>
            <person name="Singh M."/>
            <person name="Singh A."/>
            <person name="Seah K."/>
            <person name="Emmerich C."/>
        </authorList>
    </citation>
    <scope>NUCLEOTIDE SEQUENCE</scope>
    <source>
        <strain evidence="11">ATCC30299</strain>
    </source>
</reference>
<name>A0AAU9ITX4_9CILI</name>
<feature type="chain" id="PRO_5043773439" description="GAIN-B domain-containing protein" evidence="9">
    <location>
        <begin position="19"/>
        <end position="2504"/>
    </location>
</feature>
<dbReference type="Pfam" id="PF02010">
    <property type="entry name" value="REJ"/>
    <property type="match status" value="1"/>
</dbReference>
<feature type="transmembrane region" description="Helical" evidence="8">
    <location>
        <begin position="2352"/>
        <end position="2373"/>
    </location>
</feature>
<evidence type="ECO:0000256" key="3">
    <source>
        <dbReference type="ARBA" id="ARBA00022737"/>
    </source>
</evidence>
<accession>A0AAU9ITX4</accession>
<gene>
    <name evidence="11" type="ORF">BSTOLATCC_MIC22436</name>
</gene>
<dbReference type="Gene3D" id="2.10.220.10">
    <property type="entry name" value="Hormone Receptor, Insulin-like Growth Factor Receptor 1, Chain A, domain 2"/>
    <property type="match status" value="2"/>
</dbReference>
<dbReference type="InterPro" id="IPR006212">
    <property type="entry name" value="Furin_repeat"/>
</dbReference>
<dbReference type="InterPro" id="IPR009030">
    <property type="entry name" value="Growth_fac_rcpt_cys_sf"/>
</dbReference>
<evidence type="ECO:0000256" key="9">
    <source>
        <dbReference type="SAM" id="SignalP"/>
    </source>
</evidence>
<evidence type="ECO:0000256" key="2">
    <source>
        <dbReference type="ARBA" id="ARBA00022692"/>
    </source>
</evidence>
<evidence type="ECO:0000313" key="11">
    <source>
        <dbReference type="EMBL" id="CAG9319086.1"/>
    </source>
</evidence>
<dbReference type="InterPro" id="IPR000203">
    <property type="entry name" value="GPS"/>
</dbReference>
<keyword evidence="6" id="KW-1015">Disulfide bond</keyword>
<protein>
    <recommendedName>
        <fullName evidence="10">GAIN-B domain-containing protein</fullName>
    </recommendedName>
</protein>
<dbReference type="Gene3D" id="2.60.220.50">
    <property type="match status" value="1"/>
</dbReference>
<dbReference type="CDD" id="cd00064">
    <property type="entry name" value="FU"/>
    <property type="match status" value="3"/>
</dbReference>
<dbReference type="PANTHER" id="PTHR46730:SF1">
    <property type="entry name" value="PLAT DOMAIN-CONTAINING PROTEIN"/>
    <property type="match status" value="1"/>
</dbReference>
<feature type="region of interest" description="Disordered" evidence="7">
    <location>
        <begin position="2322"/>
        <end position="2343"/>
    </location>
</feature>
<sequence>MLTLLVLYIFLLIMLANSQEIFQKSREGLIEWENDFVISPSSETYLENSLNSTSQPAVMDRVLLSCFKGCSTCSTSSFDGCLSCNSGYYLIGGMCLTSCPTGWPPSSGSCIQASNNIFDFTFNQIQGYFDFPNYDLYMICGSNPIKFYPDYDNDDPYPAIASGYYFNPISSYMQMPPNSWSKDDFILNSNHTLLIWLWRNSQTSFDVDYVLQKMARDGSEQYHLTISPTSLEYAFMIYGKSGSSYTNSLIKLSFDISDPTAQWQAYAITFGYYTGTYTASYFENNIKKDIKSSSNPGWSFQWFPETQFLVGYVSDSMLGLDGWIGEISIYSSILSWGDISATYGTSCSTCGSLNLCPVSTSACFSTCGLSSYQTGSICGDCSASCTQPCAYADRCTLCGSECASYCSGYTNSDCQYFSCTGCLTCSGPEFYKCLSCETKYLLKGLCVDKCPGKNSNQPSTGGAECDSSPGYDLILQSIGYTLPDSTGNYLFVPSQTSGPGYDPIPVYKRGFYFNGATSYIYTSLSGRLRFDIEHTQSFWLKTQSSDTQTLLCKQDFATTSVNLHLQLVNLQLYTRIQLSDQTNTALVENTLSSVTITQDTWQFLVVIFRFIKGSTYWQACIFSACSGFTKIGDGYFYDIIGFAYYGVTFLGNVKSDYFNGFIYEMTYDTGAWSTYAVSQKYQTTCNGGCNTCPKGGQCLVDCAWNEYYDDNAVSCMACLSSCQNGCTNGDNCNLCTITGCQTCSKFTTCDECYAGTVRNDNECICIDGKIWNSKTNTCDNPCFKSCSTCSTANMDQCLSCNSGYSYYNGFCVPNCPIGYSIDVGSCTTNNPSMLVTNWEFTKATNTVDDVISSYPIYMGASDSYYPTYDTNDPWILPYRGLYFGGKSVATLNVPSNSQATRISLGLSHTIDIWTMVYSSTSNGQIFGFYLLDSSLVEISALQYNSTHFYFHAVYTLQKLDNSGWDTLTADSSYYAYSTWQRLVLSYSYTNGKSTAMLFVNTNLEKSLSIDSYCFYDDYSYIASLGKTSSNLYGYIYSLRLYNYAMDSVSSWTSSCGYPYCADDNSKLINCVYLGYYDESSKTCKSCDTSCTNGCIRGKVSCSLNQDPLCDTYTGVTPEDCTACISNAYNAPPCKCNSGFVYDSTTETCMCKTGYQYMNGNCVACERFLQPSELTGYFTATFVRIVVDLAISVNTTNLACEKVFASDTIAKFGSGYVCYFDSQAKKITVDLGDRFTLTNEIIKITNGALKGMNPQCGYFPYDLSTTLTYSASLPYPSARIDAPGAVLYNCQDLHISGSKSTGGVKSSLYYKWTIISDPSLATLSKYNTAFQQTTSEFTISRSDLSNSAITITLTVKNKFNNENSASVTVTSINDGLSVNFDKSIDYQAVATDFKAYAIGSISSCSSYNNLSLKWKLVSTEGNFSAINEQAIWGSQTGDSLINIPQKSIPPYTNATFAVEAADSALSMQGSNTIDISIIPAPPIVEFSRTNGSADIGSSLSINANSSYDPNEDKTLNFEWSCTQGNSDCSSLIPDVKASNLNIPSNTLQTGKEYQFELAAVADFSTRRQLRDDRFLSSRSTQTKEIVTISTVSYSTPTLTILNPLTQSQPSVVTANTMVLFQAKINGDTQNQYTYQWSVDNTNTIKFSTPLTQLFISIDEGTLETRHTYTLTLSVYDGTNYSYFNYVFYVNSPPYSGTLTVTPTSGTELETVFKMEALGWVDDESNLPISYSFGYLTGSNDAYLNFKNQSTTYFSTFPYVGSSLTVFVDVYDSLRASSRKTSSISISVNTNLDQEGLFSNYTNYVNSIASNPQSYPGVISALCTSILNRDYWLAGNFKVPSSASLSFYENVVESTLSWTEKLIKNSQFDSQSVSVFSNLLSMITFNPYLNSSNTESRVCEMIISIFGNIPISQMLQRQQPYKYFTATSQAHLYNSTSIVTNKVDLENAVEALNSIENLVLAQMVLSEIRNITVSNLGITMTVMALSDMNGYTFVSSNGKASITFPTDFSTKMATITDEDFVNLALSVFDCPNNPNNLSSSVVDFTMYGHTSNQEITANLTTSNILVQIPVWNIKYSNYTPQCVFLDTKTMNWSTEGCTRYKINSYDIICSCNHFTTFAALNAASSTLVDSNIGDTVNAAAWSKINSSNAIGLYFCIVTLAVYGIFGYFAYKKDRKEELEEEKLRRKLMGDPLKLEKISTRWGKNDGIDEALNNKTEKKKCWPCKKAQQNSNYEDVYSAPKEVFVYTFPSDMSGDDTVNKDDKNTLIKRWFQILLEKHELLNIMFAKVPQRPSFSRLTLFFLGLLGQMFFIGMFYQDTKSSDDTITTNSTNTTESTNSDDNSSSDSPIDYSWSDFWIMVWSSLFMIVITMVLNYFLQEKLIDIHMTALQYKTVLRRNKIKRWIGIILAWGIIFYFCWSIALYAIQFKQSVSKTWVLNTGISYSVNIFFTSIVKAAAVSFIVMKLMDFYEKYKLKKYRENNELDSEEDTADTPNSAGERGSAREVKDS</sequence>
<dbReference type="EMBL" id="CAJZBQ010000021">
    <property type="protein sequence ID" value="CAG9319086.1"/>
    <property type="molecule type" value="Genomic_DNA"/>
</dbReference>
<evidence type="ECO:0000256" key="6">
    <source>
        <dbReference type="ARBA" id="ARBA00023157"/>
    </source>
</evidence>
<dbReference type="Proteomes" id="UP001162131">
    <property type="component" value="Unassembled WGS sequence"/>
</dbReference>
<feature type="domain" description="GAIN-B" evidence="10">
    <location>
        <begin position="1967"/>
        <end position="2125"/>
    </location>
</feature>
<dbReference type="SMART" id="SM00261">
    <property type="entry name" value="FU"/>
    <property type="match status" value="3"/>
</dbReference>
<evidence type="ECO:0000256" key="5">
    <source>
        <dbReference type="ARBA" id="ARBA00023136"/>
    </source>
</evidence>
<dbReference type="SMART" id="SM00303">
    <property type="entry name" value="GPS"/>
    <property type="match status" value="1"/>
</dbReference>
<dbReference type="PANTHER" id="PTHR46730">
    <property type="entry name" value="POLYCYSTIN-1"/>
    <property type="match status" value="1"/>
</dbReference>
<dbReference type="InterPro" id="IPR057244">
    <property type="entry name" value="GAIN_B"/>
</dbReference>
<keyword evidence="4 8" id="KW-1133">Transmembrane helix</keyword>
<keyword evidence="3" id="KW-0677">Repeat</keyword>
<dbReference type="SUPFAM" id="SSF57184">
    <property type="entry name" value="Growth factor receptor domain"/>
    <property type="match status" value="3"/>
</dbReference>
<evidence type="ECO:0000259" key="10">
    <source>
        <dbReference type="PROSITE" id="PS50221"/>
    </source>
</evidence>
<dbReference type="Gene3D" id="2.60.40.10">
    <property type="entry name" value="Immunoglobulins"/>
    <property type="match status" value="1"/>
</dbReference>
<feature type="transmembrane region" description="Helical" evidence="8">
    <location>
        <begin position="2148"/>
        <end position="2168"/>
    </location>
</feature>
<dbReference type="InterPro" id="IPR013783">
    <property type="entry name" value="Ig-like_fold"/>
</dbReference>
<keyword evidence="12" id="KW-1185">Reference proteome</keyword>
<evidence type="ECO:0000256" key="8">
    <source>
        <dbReference type="SAM" id="Phobius"/>
    </source>
</evidence>
<keyword evidence="5 8" id="KW-0472">Membrane</keyword>
<comment type="caution">
    <text evidence="11">The sequence shown here is derived from an EMBL/GenBank/DDBJ whole genome shotgun (WGS) entry which is preliminary data.</text>
</comment>
<dbReference type="GO" id="GO:0005261">
    <property type="term" value="F:monoatomic cation channel activity"/>
    <property type="evidence" value="ECO:0007669"/>
    <property type="project" value="TreeGrafter"/>
</dbReference>
<dbReference type="GO" id="GO:0006816">
    <property type="term" value="P:calcium ion transport"/>
    <property type="evidence" value="ECO:0007669"/>
    <property type="project" value="TreeGrafter"/>
</dbReference>
<keyword evidence="9" id="KW-0732">Signal</keyword>
<dbReference type="InterPro" id="IPR046338">
    <property type="entry name" value="GAIN_dom_sf"/>
</dbReference>
<dbReference type="GO" id="GO:0005886">
    <property type="term" value="C:plasma membrane"/>
    <property type="evidence" value="ECO:0007669"/>
    <property type="project" value="TreeGrafter"/>
</dbReference>
<evidence type="ECO:0000256" key="1">
    <source>
        <dbReference type="ARBA" id="ARBA00004370"/>
    </source>
</evidence>
<evidence type="ECO:0000256" key="4">
    <source>
        <dbReference type="ARBA" id="ARBA00022989"/>
    </source>
</evidence>
<feature type="transmembrane region" description="Helical" evidence="8">
    <location>
        <begin position="2441"/>
        <end position="2462"/>
    </location>
</feature>
<organism evidence="11 12">
    <name type="scientific">Blepharisma stoltei</name>
    <dbReference type="NCBI Taxonomy" id="1481888"/>
    <lineage>
        <taxon>Eukaryota</taxon>
        <taxon>Sar</taxon>
        <taxon>Alveolata</taxon>
        <taxon>Ciliophora</taxon>
        <taxon>Postciliodesmatophora</taxon>
        <taxon>Heterotrichea</taxon>
        <taxon>Heterotrichida</taxon>
        <taxon>Blepharismidae</taxon>
        <taxon>Blepharisma</taxon>
    </lineage>
</organism>
<dbReference type="InterPro" id="IPR013320">
    <property type="entry name" value="ConA-like_dom_sf"/>
</dbReference>
<keyword evidence="2 8" id="KW-0812">Transmembrane</keyword>
<feature type="transmembrane region" description="Helical" evidence="8">
    <location>
        <begin position="2294"/>
        <end position="2312"/>
    </location>
</feature>
<dbReference type="InterPro" id="IPR002859">
    <property type="entry name" value="PKD/REJ-like"/>
</dbReference>
<feature type="signal peptide" evidence="9">
    <location>
        <begin position="1"/>
        <end position="18"/>
    </location>
</feature>
<feature type="region of interest" description="Disordered" evidence="7">
    <location>
        <begin position="2477"/>
        <end position="2504"/>
    </location>
</feature>
<dbReference type="SUPFAM" id="SSF49899">
    <property type="entry name" value="Concanavalin A-like lectins/glucanases"/>
    <property type="match status" value="3"/>
</dbReference>
<proteinExistence type="predicted"/>
<evidence type="ECO:0000313" key="12">
    <source>
        <dbReference type="Proteomes" id="UP001162131"/>
    </source>
</evidence>
<dbReference type="PROSITE" id="PS50221">
    <property type="entry name" value="GAIN_B"/>
    <property type="match status" value="1"/>
</dbReference>
<feature type="transmembrane region" description="Helical" evidence="8">
    <location>
        <begin position="2399"/>
        <end position="2421"/>
    </location>
</feature>
<comment type="subcellular location">
    <subcellularLocation>
        <location evidence="1">Membrane</location>
    </subcellularLocation>
</comment>
<evidence type="ECO:0000256" key="7">
    <source>
        <dbReference type="SAM" id="MobiDB-lite"/>
    </source>
</evidence>